<feature type="domain" description="Transglycosylase SLT" evidence="2">
    <location>
        <begin position="3"/>
        <end position="110"/>
    </location>
</feature>
<evidence type="ECO:0000313" key="4">
    <source>
        <dbReference type="Proteomes" id="UP001287445"/>
    </source>
</evidence>
<dbReference type="InterPro" id="IPR008258">
    <property type="entry name" value="Transglycosylase_SLT_dom_1"/>
</dbReference>
<evidence type="ECO:0000313" key="3">
    <source>
        <dbReference type="EMBL" id="MDX4957223.1"/>
    </source>
</evidence>
<dbReference type="Gene3D" id="1.10.530.10">
    <property type="match status" value="1"/>
</dbReference>
<dbReference type="GO" id="GO:0016829">
    <property type="term" value="F:lyase activity"/>
    <property type="evidence" value="ECO:0007669"/>
    <property type="project" value="UniProtKB-KW"/>
</dbReference>
<dbReference type="AlphaFoldDB" id="A0AAJ2R798"/>
<evidence type="ECO:0000256" key="1">
    <source>
        <dbReference type="ARBA" id="ARBA00007734"/>
    </source>
</evidence>
<protein>
    <submittedName>
        <fullName evidence="3">Lytic transglycosylase domain-containing protein</fullName>
        <ecNumber evidence="3">4.2.2.n1</ecNumber>
    </submittedName>
</protein>
<evidence type="ECO:0000259" key="2">
    <source>
        <dbReference type="Pfam" id="PF01464"/>
    </source>
</evidence>
<keyword evidence="3" id="KW-0456">Lyase</keyword>
<dbReference type="InterPro" id="IPR023346">
    <property type="entry name" value="Lysozyme-like_dom_sf"/>
</dbReference>
<reference evidence="3" key="1">
    <citation type="submission" date="2023-11" db="EMBL/GenBank/DDBJ databases">
        <title>Identification and selenium tolerance of Delftia acidovorans R3-25.</title>
        <authorList>
            <person name="Zhang S."/>
            <person name="Liu Y."/>
            <person name="Guo Y."/>
        </authorList>
    </citation>
    <scope>NUCLEOTIDE SEQUENCE</scope>
    <source>
        <strain evidence="3">R3-25</strain>
    </source>
</reference>
<dbReference type="EMBL" id="JAWWMZ010000016">
    <property type="protein sequence ID" value="MDX4957223.1"/>
    <property type="molecule type" value="Genomic_DNA"/>
</dbReference>
<dbReference type="PANTHER" id="PTHR37423:SF2">
    <property type="entry name" value="MEMBRANE-BOUND LYTIC MUREIN TRANSGLYCOSYLASE C"/>
    <property type="match status" value="1"/>
</dbReference>
<gene>
    <name evidence="3" type="ORF">SGN30_27720</name>
</gene>
<dbReference type="PANTHER" id="PTHR37423">
    <property type="entry name" value="SOLUBLE LYTIC MUREIN TRANSGLYCOSYLASE-RELATED"/>
    <property type="match status" value="1"/>
</dbReference>
<dbReference type="SUPFAM" id="SSF53955">
    <property type="entry name" value="Lysozyme-like"/>
    <property type="match status" value="1"/>
</dbReference>
<dbReference type="RefSeq" id="WP_319076689.1">
    <property type="nucleotide sequence ID" value="NZ_JAWWMZ010000016.1"/>
</dbReference>
<dbReference type="CDD" id="cd00254">
    <property type="entry name" value="LT-like"/>
    <property type="match status" value="1"/>
</dbReference>
<dbReference type="Pfam" id="PF01464">
    <property type="entry name" value="SLT"/>
    <property type="match status" value="1"/>
</dbReference>
<organism evidence="3 4">
    <name type="scientific">Delftia acidovorans</name>
    <name type="common">Pseudomonas acidovorans</name>
    <name type="synonym">Comamonas acidovorans</name>
    <dbReference type="NCBI Taxonomy" id="80866"/>
    <lineage>
        <taxon>Bacteria</taxon>
        <taxon>Pseudomonadati</taxon>
        <taxon>Pseudomonadota</taxon>
        <taxon>Betaproteobacteria</taxon>
        <taxon>Burkholderiales</taxon>
        <taxon>Comamonadaceae</taxon>
        <taxon>Delftia</taxon>
    </lineage>
</organism>
<dbReference type="Proteomes" id="UP001287445">
    <property type="component" value="Unassembled WGS sequence"/>
</dbReference>
<proteinExistence type="inferred from homology"/>
<sequence>MELFNNLERQYGLPSGLLDAVWSAESGRGRAMLSPAGAQGHFQFMPATAKQYGLTDPNDLTQSAGAAARMFSDLLKQTGGDLKQALAGYNWGIGNLQRRGMESAPAETRNYIQKVSASMPTSNQSDDAWGALVKKYSSAPEAPAQKEDPWAALSAKYTRAQQTEQIAQAVPTAQVDAAPQKQAQSSEVGQAVNSGISGIPRQIGLTGRYGLEGAANALQVFTEPVAGLMRAAGINTAPLGEVATSLADAVGLPKPESSLERVVGDASRLLAGAAAGGGGLSAAGGLLGKAGSTLSPNAAGYAGWARDAMTAAKPALAEAGRLTMPAATSAIGAGGLSGLSREGGGDELQQAAAGLIGGVAGGFAPGLVQGAAAGVKRALTPKMTPQQLDAQINVIFERSGGDYSQIPERARQALRTELRSALQSGKEVNADAVRRLADFQALGVTPTRGMVTQDPVQITREMNLAKMGANSADDQLQGMARIQNQNNTRLIGNLNEAGASRGDQFRAGESAIGGILGRDAQKAANVTTLYDQARDTTGRSAQLNGRAFADKVSEVLDQNLLGGALPPQVEQHINRISAGQVPFDVNYAEQLKTLMGNLQRNTNDGQTRMALGMVRRALDDTPLMQQAAQTAPGGIPMLGGSGGANLGQESIDAFNAARQAARERFAWQESGRPVAQAIGGAQPDDFFQKYVIKGTVADARNLANNVPVGETRDAIVSHLKDKALGGAADEVGKFSQSAYNKALSQIGDKKLALFFQPEEIENLKRVGRVASYTQVQPVGSAVNNSNSGALLLGRGLDMMRNIPIVGPMVSPAVQNVRATLQQRAAENVTPGLLGPVQREPVMRGLLNPAIAYTGGLLAPPP</sequence>
<accession>A0AAJ2R798</accession>
<dbReference type="EC" id="4.2.2.n1" evidence="3"/>
<comment type="caution">
    <text evidence="3">The sequence shown here is derived from an EMBL/GenBank/DDBJ whole genome shotgun (WGS) entry which is preliminary data.</text>
</comment>
<name>A0AAJ2R798_DELAC</name>
<comment type="similarity">
    <text evidence="1">Belongs to the transglycosylase Slt family.</text>
</comment>